<organism evidence="2 3">
    <name type="scientific">Carya illinoinensis</name>
    <name type="common">Pecan</name>
    <dbReference type="NCBI Taxonomy" id="32201"/>
    <lineage>
        <taxon>Eukaryota</taxon>
        <taxon>Viridiplantae</taxon>
        <taxon>Streptophyta</taxon>
        <taxon>Embryophyta</taxon>
        <taxon>Tracheophyta</taxon>
        <taxon>Spermatophyta</taxon>
        <taxon>Magnoliopsida</taxon>
        <taxon>eudicotyledons</taxon>
        <taxon>Gunneridae</taxon>
        <taxon>Pentapetalae</taxon>
        <taxon>rosids</taxon>
        <taxon>fabids</taxon>
        <taxon>Fagales</taxon>
        <taxon>Juglandaceae</taxon>
        <taxon>Carya</taxon>
    </lineage>
</organism>
<dbReference type="PANTHER" id="PTHR36072">
    <property type="entry name" value="OS01G0541600 PROTEIN"/>
    <property type="match status" value="1"/>
</dbReference>
<evidence type="ECO:0000313" key="2">
    <source>
        <dbReference type="EMBL" id="KAG6644740.1"/>
    </source>
</evidence>
<dbReference type="Proteomes" id="UP000811609">
    <property type="component" value="Chromosome 8"/>
</dbReference>
<reference evidence="2" key="1">
    <citation type="submission" date="2020-12" db="EMBL/GenBank/DDBJ databases">
        <title>WGS assembly of Carya illinoinensis cv. Pawnee.</title>
        <authorList>
            <person name="Platts A."/>
            <person name="Shu S."/>
            <person name="Wright S."/>
            <person name="Barry K."/>
            <person name="Edger P."/>
            <person name="Pires J.C."/>
            <person name="Schmutz J."/>
        </authorList>
    </citation>
    <scope>NUCLEOTIDE SEQUENCE</scope>
    <source>
        <tissue evidence="2">Leaf</tissue>
    </source>
</reference>
<dbReference type="InterPro" id="IPR007175">
    <property type="entry name" value="Rpr2/Snm1/Rpp21"/>
</dbReference>
<feature type="compositionally biased region" description="Basic and acidic residues" evidence="1">
    <location>
        <begin position="180"/>
        <end position="189"/>
    </location>
</feature>
<dbReference type="AlphaFoldDB" id="A0A8T1PWP7"/>
<protein>
    <submittedName>
        <fullName evidence="2">Uncharacterized protein</fullName>
    </submittedName>
</protein>
<evidence type="ECO:0000313" key="3">
    <source>
        <dbReference type="Proteomes" id="UP000811609"/>
    </source>
</evidence>
<sequence>MGKREGTKKAPSLPPGFHNSISLREEITGRKQVKGGSNNSRSMLKLDQLQKLSAWTSGQAAIPSLGAFFGHRLATVREAMGLLPDPSLFSCERCETILQPGFNCTVRIEKNKAKAKCRSKKTKNFMQNNVVYKCLFCSHCNMRRGTPKGYMKEICPSKAKASSKSEPAKSRPQKCASLEKGTRSKDGINKTDGVASPAYPREVPTADSPITPLARTATASPAYPREVPTTDSPITPLARTATTLLEGRRRKRNLSMSKKPVGPENNFIPTDAEKTVSTSNKRRRKSWTSLKEIAEASEKDSSQKFTNLTIPFCI</sequence>
<feature type="region of interest" description="Disordered" evidence="1">
    <location>
        <begin position="160"/>
        <end position="211"/>
    </location>
</feature>
<proteinExistence type="predicted"/>
<gene>
    <name evidence="2" type="ORF">CIPAW_08G074700</name>
</gene>
<keyword evidence="3" id="KW-1185">Reference proteome</keyword>
<name>A0A8T1PWP7_CARIL</name>
<dbReference type="EMBL" id="CM031816">
    <property type="protein sequence ID" value="KAG6644740.1"/>
    <property type="molecule type" value="Genomic_DNA"/>
</dbReference>
<evidence type="ECO:0000256" key="1">
    <source>
        <dbReference type="SAM" id="MobiDB-lite"/>
    </source>
</evidence>
<feature type="region of interest" description="Disordered" evidence="1">
    <location>
        <begin position="1"/>
        <end position="20"/>
    </location>
</feature>
<dbReference type="Pfam" id="PF04032">
    <property type="entry name" value="Rpr2"/>
    <property type="match status" value="1"/>
</dbReference>
<dbReference type="GO" id="GO:0006396">
    <property type="term" value="P:RNA processing"/>
    <property type="evidence" value="ECO:0007669"/>
    <property type="project" value="InterPro"/>
</dbReference>
<dbReference type="PANTHER" id="PTHR36072:SF2">
    <property type="entry name" value="OS01G0531000 PROTEIN"/>
    <property type="match status" value="1"/>
</dbReference>
<feature type="region of interest" description="Disordered" evidence="1">
    <location>
        <begin position="249"/>
        <end position="288"/>
    </location>
</feature>
<comment type="caution">
    <text evidence="2">The sequence shown here is derived from an EMBL/GenBank/DDBJ whole genome shotgun (WGS) entry which is preliminary data.</text>
</comment>
<accession>A0A8T1PWP7</accession>